<evidence type="ECO:0000313" key="11">
    <source>
        <dbReference type="Proteomes" id="UP001190700"/>
    </source>
</evidence>
<dbReference type="SMART" id="SM00607">
    <property type="entry name" value="FTP"/>
    <property type="match status" value="1"/>
</dbReference>
<dbReference type="InterPro" id="IPR008979">
    <property type="entry name" value="Galactose-bd-like_sf"/>
</dbReference>
<feature type="compositionally biased region" description="Pro residues" evidence="8">
    <location>
        <begin position="2411"/>
        <end position="2441"/>
    </location>
</feature>
<dbReference type="Pfam" id="PF00059">
    <property type="entry name" value="Lectin_C"/>
    <property type="match status" value="1"/>
</dbReference>
<dbReference type="InterPro" id="IPR016186">
    <property type="entry name" value="C-type_lectin-like/link_sf"/>
</dbReference>
<dbReference type="Pfam" id="PF01833">
    <property type="entry name" value="TIG"/>
    <property type="match status" value="1"/>
</dbReference>
<dbReference type="InterPro" id="IPR016187">
    <property type="entry name" value="CTDL_fold"/>
</dbReference>
<evidence type="ECO:0000259" key="9">
    <source>
        <dbReference type="PROSITE" id="PS50041"/>
    </source>
</evidence>
<dbReference type="Proteomes" id="UP001190700">
    <property type="component" value="Unassembled WGS sequence"/>
</dbReference>
<dbReference type="InterPro" id="IPR013783">
    <property type="entry name" value="Ig-like_fold"/>
</dbReference>
<evidence type="ECO:0000256" key="1">
    <source>
        <dbReference type="ARBA" id="ARBA00002219"/>
    </source>
</evidence>
<dbReference type="Pfam" id="PF13385">
    <property type="entry name" value="Laminin_G_3"/>
    <property type="match status" value="1"/>
</dbReference>
<protein>
    <recommendedName>
        <fullName evidence="9">C-type lectin domain-containing protein</fullName>
    </recommendedName>
</protein>
<evidence type="ECO:0000256" key="6">
    <source>
        <dbReference type="ARBA" id="ARBA00022837"/>
    </source>
</evidence>
<comment type="subunit">
    <text evidence="3">Homotrimer.</text>
</comment>
<feature type="non-terminal residue" evidence="10">
    <location>
        <position position="2576"/>
    </location>
</feature>
<evidence type="ECO:0000256" key="3">
    <source>
        <dbReference type="ARBA" id="ARBA00011233"/>
    </source>
</evidence>
<evidence type="ECO:0000256" key="7">
    <source>
        <dbReference type="ARBA" id="ARBA00023157"/>
    </source>
</evidence>
<dbReference type="PROSITE" id="PS00615">
    <property type="entry name" value="C_TYPE_LECTIN_1"/>
    <property type="match status" value="1"/>
</dbReference>
<dbReference type="SMART" id="SM00034">
    <property type="entry name" value="CLECT"/>
    <property type="match status" value="1"/>
</dbReference>
<evidence type="ECO:0000256" key="2">
    <source>
        <dbReference type="ARBA" id="ARBA00010147"/>
    </source>
</evidence>
<comment type="function">
    <text evidence="1">Acts as a defensive agent. Recognizes blood group fucosylated oligosaccharides including A, B, H and Lewis B-type antigens. Does not recognize Lewis A antigen and has low affinity for monovalent haptens.</text>
</comment>
<dbReference type="GO" id="GO:0001868">
    <property type="term" value="P:regulation of complement activation, lectin pathway"/>
    <property type="evidence" value="ECO:0007669"/>
    <property type="project" value="UniProtKB-ARBA"/>
</dbReference>
<dbReference type="SUPFAM" id="SSF49785">
    <property type="entry name" value="Galactose-binding domain-like"/>
    <property type="match status" value="2"/>
</dbReference>
<proteinExistence type="inferred from homology"/>
<dbReference type="SMART" id="SM00429">
    <property type="entry name" value="IPT"/>
    <property type="match status" value="1"/>
</dbReference>
<keyword evidence="6" id="KW-0106">Calcium</keyword>
<evidence type="ECO:0000256" key="5">
    <source>
        <dbReference type="ARBA" id="ARBA00022734"/>
    </source>
</evidence>
<dbReference type="InterPro" id="IPR013320">
    <property type="entry name" value="ConA-like_dom_sf"/>
</dbReference>
<accession>A0AAE0C396</accession>
<dbReference type="InterPro" id="IPR051941">
    <property type="entry name" value="BG_Antigen-Binding_Lectin"/>
</dbReference>
<dbReference type="PANTHER" id="PTHR45713">
    <property type="entry name" value="FTP DOMAIN-CONTAINING PROTEIN"/>
    <property type="match status" value="1"/>
</dbReference>
<evidence type="ECO:0000313" key="10">
    <source>
        <dbReference type="EMBL" id="KAK3247573.1"/>
    </source>
</evidence>
<dbReference type="Gene3D" id="2.60.120.260">
    <property type="entry name" value="Galactose-binding domain-like"/>
    <property type="match status" value="2"/>
</dbReference>
<dbReference type="SUPFAM" id="SSF56436">
    <property type="entry name" value="C-type lectin-like"/>
    <property type="match status" value="1"/>
</dbReference>
<dbReference type="PANTHER" id="PTHR45713:SF6">
    <property type="entry name" value="F5_8 TYPE C DOMAIN-CONTAINING PROTEIN"/>
    <property type="match status" value="1"/>
</dbReference>
<dbReference type="Gene3D" id="2.60.40.10">
    <property type="entry name" value="Immunoglobulins"/>
    <property type="match status" value="1"/>
</dbReference>
<feature type="compositionally biased region" description="Polar residues" evidence="8">
    <location>
        <begin position="1690"/>
        <end position="1702"/>
    </location>
</feature>
<dbReference type="SUPFAM" id="SSF49899">
    <property type="entry name" value="Concanavalin A-like lectins/glucanases"/>
    <property type="match status" value="1"/>
</dbReference>
<keyword evidence="7" id="KW-1015">Disulfide bond</keyword>
<gene>
    <name evidence="10" type="ORF">CYMTET_42931</name>
</gene>
<organism evidence="10 11">
    <name type="scientific">Cymbomonas tetramitiformis</name>
    <dbReference type="NCBI Taxonomy" id="36881"/>
    <lineage>
        <taxon>Eukaryota</taxon>
        <taxon>Viridiplantae</taxon>
        <taxon>Chlorophyta</taxon>
        <taxon>Pyramimonadophyceae</taxon>
        <taxon>Pyramimonadales</taxon>
        <taxon>Pyramimonadaceae</taxon>
        <taxon>Cymbomonas</taxon>
    </lineage>
</organism>
<dbReference type="CDD" id="cd00102">
    <property type="entry name" value="IPT"/>
    <property type="match status" value="1"/>
</dbReference>
<dbReference type="PROSITE" id="PS50041">
    <property type="entry name" value="C_TYPE_LECTIN_2"/>
    <property type="match status" value="1"/>
</dbReference>
<dbReference type="CDD" id="cd00037">
    <property type="entry name" value="CLECT"/>
    <property type="match status" value="1"/>
</dbReference>
<keyword evidence="5" id="KW-0430">Lectin</keyword>
<name>A0AAE0C396_9CHLO</name>
<dbReference type="InterPro" id="IPR014756">
    <property type="entry name" value="Ig_E-set"/>
</dbReference>
<keyword evidence="4" id="KW-0479">Metal-binding</keyword>
<feature type="domain" description="C-type lectin" evidence="9">
    <location>
        <begin position="1393"/>
        <end position="1506"/>
    </location>
</feature>
<dbReference type="SUPFAM" id="SSF81296">
    <property type="entry name" value="E set domains"/>
    <property type="match status" value="1"/>
</dbReference>
<sequence>MISFVGILSTTVGANQPYVSEISPVFGSVHGNTEVTITGANLQPSGDPLDSSKLQVSFYFAQDNNITEYPCEVESYYSTSSQIVCRTSPALDLIPVGEFSKPLPLLLQVDGQSWMHMYGTDEPMYSMTTSFTYSWHHTPMVYGAEPTYAVPGGLIKIHGRVCGQVNQMDYIIVGDTLCYTTKDGVNDGPELPLAGRMLSPNATSNSVSISTLTTKASPIELPSLVWLNNTAAGANVHKISAVAATFGRQTTETSSYNTHCSATRCIDGDVTTGFSCNAGTSMCHSPAWYADVWLRVDLGMKHLVHGVQLFNRKDCCTNRVNYHEIWVGDGKRSPAGNGNTLCYEGRVANGFISIYDACSQKMGLAGRYVFIFLPGAERVFALQEVEVYGTSEDKMKSGYTCLTGETSYSSGATISEQECCVGWLYCRLPDGMPKGVFNVSISSSKYGDGAHQDDSVERLPSGIGHVEVFDGIERVHTDETTSIISIFGNELDVDSDVYVGVDRCISVSLGEEGELLCEPPGDINPLYNISSKEGYPGGPGIVRRWWALDDGPENFTRITDLSTLKDFVDDHETNGYAFTRNGPSEVVDVDTQGRLPTEGDIKMDEYPLGIPLYYHAGDWAPICMPAASRCTVSDGCSNTYELHSSDWDPAGMPAAFCRHFGYAHGRAVAKNVENRAQLDLNGVFVGQCAEGETFGNCLQWETGHTCDEYRNQMGCPKCGAGSYVLRQIECVGLEGAMPAGLVNFGEDTVASLAVDADTFMALGAAKLAFQLSGLFVPHSTSEHRFSIWAGGAGAVYLSNDQQRGGMQEISRQKFGAVARNWTTSEWIVLQKGVQYYLEALFTAEHPAAYAEVAVEVRNPVVSHPDVISEAATSNNTLGSRYRGWIRNNFTAGGLQQEVQVAQVYSDDVAAFVELDMSAASSWPEDGVPLPDALPLLHWPLDAEDTGYSIDEADQSLALLDISGNSHHGHITEELQAAYLNLTAGLDTNTAPLGFPGSLKLSAQHAAKVPSAATEELRAEAVDGAATLALWMRPSDDARAVLASADAASGANLRVSIYDYEGDAECAAGIRSSMDASGRVACCPADCGTCAPESGEGAESWCTNMGRERCCADAIVAGSASCYTYQAPCSVGLESTWWEEQPGLSGAVTITAGITGCTDFMHQAIPSSQLSSSHGWWDGCLSATLSDNPWYDVITPSTEVRVGGIVLMGCHGRWAEAFTAHYRESKTATWKDVDNGRVFAGNSQSNTEKDVLFTYPVHAQAIRIVPKSDTSTAQRYSWTSIPVTLALLVCGNVALGREVAMPGDYEDYTHSYGLDYGAPPAPPEEEDLSHLTLTDGDVGDGTGGWKYTERTCLPVGLSEGGVGSVTVDLAVEQTVASVQLSGNSGGCASEWTLFNGRCYRLFSSATWSNARTSCQGFPGGDLATIPSAEIQEVLSSLRGGTSNSFVFVGGYAVDGNWEWGWINGAEWEYENWYRDEPSSTSEDCLTLMKSGSWNDLSCGSTRPYICEADLEKPETKWTVHVGHNGDQGDALCGELTGNMLSGMQLVQCEAPVAGRYITAALSGSNVAASPPYLCELEAYHPRSEAWLSSSDLVSPHETDDARRVADDRWTHVTLVISNRTLEKYIDGQLIASAEGGASLFQRLGQLAGELQIAPAGSLYGFAGHVADVRLYRAPLSPQEVVALVSAAQHWGNHSSPRSPQTLTGEIRMEDSSSGRTSMPLRWSALPGAVREAVRQTLQEPVTCTFNASIADQADLVYHAFDDLSAHTAWDGAPGFGVVHDDPLCGLGALEADAGEAPLLLFSGSVKVSAYPYMSMGLKVPNGTLANMLLRVGLPSGNTFYCSVVLSYTAGAFDQEWWAPPCASWSFAAPLQTDSTWQWIEINLLEQMYNYFWLYAPPAPSDSEPQSFEIHEIWLDGPGLRTTSGSHLYEERPWQSGRAMGGTLWIDEMRLSSLPRDELTRSGDQLGLAIANMEVEFLLDVDSLRAGSFPFPYRWRVSVLPGVCVHEAWLAGLSVSSDVRTTVPDSGGWSSEVSVRAADITLEVSADAHAGNQMGGTLRFKLGSETVQVPVGAGAAEVAEILTAALPSVAPVQVTMLSEPVTAWKYPSEPSTSQSTGGGQQQNSLTLNDARLVLETRWAGDYEDAQRGQIAGIDAARSAWDALTPEETHHPYCPATFVDGPEISNVGCGGAADAAAGSIAYKVTYLFKVCPSQEGPWQFIFIMPGEDVEIQYSLDDQDEASVGMLAGSEVRISRDLGSGWHSIELFAFVWIGGGEAGELRTSPGLEACRAAPLCNRVQYEVAYSEDVGDVLDELSLDTSDVALPPMAGKAYTSSRLKQHGGLFVVPIGQSLVQSIVSEPIVTIRTREGRLLDCMESDDDGACAVEDTLAPPPAALPPPFPPPIDDGIMWSPDPFIPSPPPGTPPCPWPPPPAPPSPPQFPPSVSPTATSPPTNTPTSPISISPTVTGAVLMEVVHSTVRFSDLEMSAFDNVSFALSFRSAFASQMAAGGGVTTEDVSIVSIASGSAQVVSTVDFPITATSTAANFSTTLVSLPASVFRAFGTTYGSITANATIERSVR</sequence>
<dbReference type="Gene3D" id="3.10.100.10">
    <property type="entry name" value="Mannose-Binding Protein A, subunit A"/>
    <property type="match status" value="1"/>
</dbReference>
<evidence type="ECO:0000256" key="4">
    <source>
        <dbReference type="ARBA" id="ARBA00022723"/>
    </source>
</evidence>
<dbReference type="InterPro" id="IPR006585">
    <property type="entry name" value="FTP1"/>
</dbReference>
<comment type="caution">
    <text evidence="10">The sequence shown here is derived from an EMBL/GenBank/DDBJ whole genome shotgun (WGS) entry which is preliminary data.</text>
</comment>
<evidence type="ECO:0000256" key="8">
    <source>
        <dbReference type="SAM" id="MobiDB-lite"/>
    </source>
</evidence>
<dbReference type="EMBL" id="LGRX02028839">
    <property type="protein sequence ID" value="KAK3247573.1"/>
    <property type="molecule type" value="Genomic_DNA"/>
</dbReference>
<feature type="compositionally biased region" description="Low complexity" evidence="8">
    <location>
        <begin position="2442"/>
        <end position="2458"/>
    </location>
</feature>
<comment type="similarity">
    <text evidence="2">Belongs to the fucolectin family.</text>
</comment>
<dbReference type="InterPro" id="IPR002909">
    <property type="entry name" value="IPT_dom"/>
</dbReference>
<feature type="compositionally biased region" description="Pro residues" evidence="8">
    <location>
        <begin position="2387"/>
        <end position="2401"/>
    </location>
</feature>
<dbReference type="GO" id="GO:0046872">
    <property type="term" value="F:metal ion binding"/>
    <property type="evidence" value="ECO:0007669"/>
    <property type="project" value="UniProtKB-KW"/>
</dbReference>
<dbReference type="Gene3D" id="2.60.120.200">
    <property type="match status" value="1"/>
</dbReference>
<dbReference type="InterPro" id="IPR018378">
    <property type="entry name" value="C-type_lectin_CS"/>
</dbReference>
<feature type="region of interest" description="Disordered" evidence="8">
    <location>
        <begin position="2380"/>
        <end position="2458"/>
    </location>
</feature>
<dbReference type="InterPro" id="IPR001304">
    <property type="entry name" value="C-type_lectin-like"/>
</dbReference>
<dbReference type="GO" id="GO:0042806">
    <property type="term" value="F:fucose binding"/>
    <property type="evidence" value="ECO:0007669"/>
    <property type="project" value="UniProtKB-ARBA"/>
</dbReference>
<feature type="region of interest" description="Disordered" evidence="8">
    <location>
        <begin position="1689"/>
        <end position="1716"/>
    </location>
</feature>
<dbReference type="GO" id="GO:0010185">
    <property type="term" value="P:regulation of cellular defense response"/>
    <property type="evidence" value="ECO:0007669"/>
    <property type="project" value="UniProtKB-ARBA"/>
</dbReference>
<dbReference type="Pfam" id="PF22633">
    <property type="entry name" value="F5_F8_type_C_2"/>
    <property type="match status" value="1"/>
</dbReference>
<reference evidence="10 11" key="1">
    <citation type="journal article" date="2015" name="Genome Biol. Evol.">
        <title>Comparative Genomics of a Bacterivorous Green Alga Reveals Evolutionary Causalities and Consequences of Phago-Mixotrophic Mode of Nutrition.</title>
        <authorList>
            <person name="Burns J.A."/>
            <person name="Paasch A."/>
            <person name="Narechania A."/>
            <person name="Kim E."/>
        </authorList>
    </citation>
    <scope>NUCLEOTIDE SEQUENCE [LARGE SCALE GENOMIC DNA]</scope>
    <source>
        <strain evidence="10 11">PLY_AMNH</strain>
    </source>
</reference>
<keyword evidence="11" id="KW-1185">Reference proteome</keyword>